<dbReference type="InterPro" id="IPR039537">
    <property type="entry name" value="Retrotran_Ty1/copia-like"/>
</dbReference>
<evidence type="ECO:0000256" key="2">
    <source>
        <dbReference type="ARBA" id="ARBA00022801"/>
    </source>
</evidence>
<dbReference type="SMART" id="SM00343">
    <property type="entry name" value="ZnF_C2HC"/>
    <property type="match status" value="2"/>
</dbReference>
<dbReference type="InterPro" id="IPR036397">
    <property type="entry name" value="RNaseH_sf"/>
</dbReference>
<dbReference type="Gene3D" id="3.30.420.10">
    <property type="entry name" value="Ribonuclease H-like superfamily/Ribonuclease H"/>
    <property type="match status" value="1"/>
</dbReference>
<accession>A0AAP0DB25</accession>
<evidence type="ECO:0000256" key="3">
    <source>
        <dbReference type="PROSITE-ProRule" id="PRU00047"/>
    </source>
</evidence>
<feature type="compositionally biased region" description="Basic residues" evidence="5">
    <location>
        <begin position="473"/>
        <end position="499"/>
    </location>
</feature>
<dbReference type="InterPro" id="IPR036875">
    <property type="entry name" value="Znf_CCHC_sf"/>
</dbReference>
<dbReference type="AlphaFoldDB" id="A0AAP0DB25"/>
<name>A0AAP0DB25_9ASTR</name>
<dbReference type="InterPro" id="IPR025724">
    <property type="entry name" value="GAG-pre-integrase_dom"/>
</dbReference>
<dbReference type="InterPro" id="IPR001584">
    <property type="entry name" value="Integrase_cat-core"/>
</dbReference>
<feature type="region of interest" description="Disordered" evidence="5">
    <location>
        <begin position="451"/>
        <end position="507"/>
    </location>
</feature>
<evidence type="ECO:0000313" key="8">
    <source>
        <dbReference type="EMBL" id="KAK9071891.1"/>
    </source>
</evidence>
<feature type="coiled-coil region" evidence="4">
    <location>
        <begin position="157"/>
        <end position="184"/>
    </location>
</feature>
<dbReference type="InterPro" id="IPR057670">
    <property type="entry name" value="SH3_retrovirus"/>
</dbReference>
<dbReference type="EMBL" id="JBCNJP010000010">
    <property type="protein sequence ID" value="KAK9071891.1"/>
    <property type="molecule type" value="Genomic_DNA"/>
</dbReference>
<keyword evidence="3" id="KW-0863">Zinc-finger</keyword>
<evidence type="ECO:0000259" key="6">
    <source>
        <dbReference type="PROSITE" id="PS50158"/>
    </source>
</evidence>
<dbReference type="SUPFAM" id="SSF53098">
    <property type="entry name" value="Ribonuclease H-like"/>
    <property type="match status" value="1"/>
</dbReference>
<dbReference type="PANTHER" id="PTHR42648">
    <property type="entry name" value="TRANSPOSASE, PUTATIVE-RELATED"/>
    <property type="match status" value="1"/>
</dbReference>
<keyword evidence="3" id="KW-0862">Zinc</keyword>
<dbReference type="PROSITE" id="PS50158">
    <property type="entry name" value="ZF_CCHC"/>
    <property type="match status" value="1"/>
</dbReference>
<feature type="region of interest" description="Disordered" evidence="5">
    <location>
        <begin position="920"/>
        <end position="955"/>
    </location>
</feature>
<gene>
    <name evidence="8" type="ORF">SSX86_008322</name>
</gene>
<keyword evidence="1" id="KW-0479">Metal-binding</keyword>
<dbReference type="PROSITE" id="PS50994">
    <property type="entry name" value="INTEGRASE"/>
    <property type="match status" value="1"/>
</dbReference>
<dbReference type="InterPro" id="IPR013103">
    <property type="entry name" value="RVT_2"/>
</dbReference>
<protein>
    <recommendedName>
        <fullName evidence="10">Integrase catalytic domain-containing protein</fullName>
    </recommendedName>
</protein>
<dbReference type="Gene3D" id="4.10.60.10">
    <property type="entry name" value="Zinc finger, CCHC-type"/>
    <property type="match status" value="1"/>
</dbReference>
<dbReference type="Proteomes" id="UP001408789">
    <property type="component" value="Unassembled WGS sequence"/>
</dbReference>
<dbReference type="GO" id="GO:0003676">
    <property type="term" value="F:nucleic acid binding"/>
    <property type="evidence" value="ECO:0007669"/>
    <property type="project" value="InterPro"/>
</dbReference>
<dbReference type="Pfam" id="PF13976">
    <property type="entry name" value="gag_pre-integrs"/>
    <property type="match status" value="1"/>
</dbReference>
<feature type="domain" description="CCHC-type" evidence="6">
    <location>
        <begin position="58"/>
        <end position="74"/>
    </location>
</feature>
<comment type="caution">
    <text evidence="8">The sequence shown here is derived from an EMBL/GenBank/DDBJ whole genome shotgun (WGS) entry which is preliminary data.</text>
</comment>
<dbReference type="InterPro" id="IPR012337">
    <property type="entry name" value="RNaseH-like_sf"/>
</dbReference>
<reference evidence="8 9" key="1">
    <citation type="submission" date="2024-04" db="EMBL/GenBank/DDBJ databases">
        <title>The reference genome of an endangered Asteraceae, Deinandra increscens subsp. villosa, native to the Central Coast of California.</title>
        <authorList>
            <person name="Guilliams M."/>
            <person name="Hasenstab-Lehman K."/>
            <person name="Meyer R."/>
            <person name="Mcevoy S."/>
        </authorList>
    </citation>
    <scope>NUCLEOTIDE SEQUENCE [LARGE SCALE GENOMIC DNA]</scope>
    <source>
        <tissue evidence="8">Leaf</tissue>
    </source>
</reference>
<evidence type="ECO:0000256" key="5">
    <source>
        <dbReference type="SAM" id="MobiDB-lite"/>
    </source>
</evidence>
<dbReference type="GO" id="GO:0016787">
    <property type="term" value="F:hydrolase activity"/>
    <property type="evidence" value="ECO:0007669"/>
    <property type="project" value="UniProtKB-KW"/>
</dbReference>
<keyword evidence="9" id="KW-1185">Reference proteome</keyword>
<dbReference type="SUPFAM" id="SSF57756">
    <property type="entry name" value="Retrovirus zinc finger-like domains"/>
    <property type="match status" value="1"/>
</dbReference>
<dbReference type="InterPro" id="IPR001878">
    <property type="entry name" value="Znf_CCHC"/>
</dbReference>
<dbReference type="GO" id="GO:0008270">
    <property type="term" value="F:zinc ion binding"/>
    <property type="evidence" value="ECO:0007669"/>
    <property type="project" value="UniProtKB-KW"/>
</dbReference>
<dbReference type="GO" id="GO:0015074">
    <property type="term" value="P:DNA integration"/>
    <property type="evidence" value="ECO:0007669"/>
    <property type="project" value="InterPro"/>
</dbReference>
<feature type="compositionally biased region" description="Basic and acidic residues" evidence="5">
    <location>
        <begin position="935"/>
        <end position="944"/>
    </location>
</feature>
<proteinExistence type="predicted"/>
<evidence type="ECO:0000259" key="7">
    <source>
        <dbReference type="PROSITE" id="PS50994"/>
    </source>
</evidence>
<keyword evidence="4" id="KW-0175">Coiled coil</keyword>
<evidence type="ECO:0000256" key="4">
    <source>
        <dbReference type="SAM" id="Coils"/>
    </source>
</evidence>
<evidence type="ECO:0000256" key="1">
    <source>
        <dbReference type="ARBA" id="ARBA00022723"/>
    </source>
</evidence>
<dbReference type="PANTHER" id="PTHR42648:SF32">
    <property type="entry name" value="RIBONUCLEASE H-LIKE DOMAIN, GAG-PRE-INTEGRASE DOMAIN PROTEIN-RELATED"/>
    <property type="match status" value="1"/>
</dbReference>
<dbReference type="Pfam" id="PF07727">
    <property type="entry name" value="RVT_2"/>
    <property type="match status" value="1"/>
</dbReference>
<evidence type="ECO:0008006" key="10">
    <source>
        <dbReference type="Google" id="ProtNLM"/>
    </source>
</evidence>
<organism evidence="8 9">
    <name type="scientific">Deinandra increscens subsp. villosa</name>
    <dbReference type="NCBI Taxonomy" id="3103831"/>
    <lineage>
        <taxon>Eukaryota</taxon>
        <taxon>Viridiplantae</taxon>
        <taxon>Streptophyta</taxon>
        <taxon>Embryophyta</taxon>
        <taxon>Tracheophyta</taxon>
        <taxon>Spermatophyta</taxon>
        <taxon>Magnoliopsida</taxon>
        <taxon>eudicotyledons</taxon>
        <taxon>Gunneridae</taxon>
        <taxon>Pentapetalae</taxon>
        <taxon>asterids</taxon>
        <taxon>campanulids</taxon>
        <taxon>Asterales</taxon>
        <taxon>Asteraceae</taxon>
        <taxon>Asteroideae</taxon>
        <taxon>Heliantheae alliance</taxon>
        <taxon>Madieae</taxon>
        <taxon>Madiinae</taxon>
        <taxon>Deinandra</taxon>
    </lineage>
</organism>
<sequence>MLSGELNQINPEDVKMLDVSWQMAMAVFRAKKFMATTGRNVWKDQDKIRMGFDKSKLRCFNCNEYGNFARECTKPKKKKPEEKKARDGKGKAETKALVVQDCGKYQWASQVKELSLTRTMIAKMENDDEEEHAFVVTEEKLGDEEENLVEEKEAFAAEVDKTKVDELKHQNNELQVKLDVNQMRNKRMLDAGKAFSTCITDVRFGKDKGGIGISFSEKNKNSVPQHVSRDIIGPPIDSVLVGVKPMTEEELENEKHITYGLDEVRIKYVSGKDVDCLRVKECHESRSLISDLPKDDVLASVSELNASKSKQSMLSMSSKRVSNSNEVVNGFKIHVPNTKAGRESKPKEFVPYPQVVSTFNRTNKSKSEQFCLITQPKKVPTHLIHKWDDKPEWKSSYPRHSYVCSHVNGPRITNCFQCEKPRHFAANCLNGPYQPYYSQNPRTSMLQKMMAGENKNQKQQALSQGKQSSKPMKTQRSKGPKTKRFSQPKGKTKVKKQVSKSKDVSQTKQVVQTELKLEWSPVNKHTDTKVTSPQKKPATVQDFNGGGVSFVGGVGGRISKKGVVKNGSLTFSDVHYVEELSHSLLSVPQICDREYYVLFNNKECIILKPGVKIPEECVLMRTPRRGNSYLLNMGNPPPSDVACFISKQNENLALLWHWRLGHANMKNLTKLAKGEHVRNIPIKDFTSIEKCVAFAKGKQHKLPQRSKMTNSISSVLQLLHMDLCGPMQVLTLVKQFVTLMENQMSKKVKAIRSDNGTEFKNAELNMFCGEKGIERQYSAPYTPQQNGVAERRNRTLIKAARTMLCEARLPIFFWAEAVNTACYVQNRADECYFVGYSANSAYRVYNKTTKVIVEAFNVDWLEDNPTDAGTGPDRIFDYGSLFEGFNFSNMFPSLGEEEDIIAPAPEVRSSVENVSDSVLAAAPKDDNVDVPESSGTHDDQKESETQGMNDNVDDTNLHVSISVPDVQATRINRDHPLSNVVGPVSAGVTTRSRVGDINFCMYSCFISQIEPPNVMVALKDLSWMEAMHDELNQFSKLGVWHLVKRPDNKKVIHTRWLYKNKKDDTGVIVRNKARLIIQGHRQVYGIDYDKVYAPVARLEAIQIFLVVATYLNFTVHQMDVKTTFL</sequence>
<dbReference type="Pfam" id="PF25597">
    <property type="entry name" value="SH3_retrovirus"/>
    <property type="match status" value="1"/>
</dbReference>
<feature type="compositionally biased region" description="Polar residues" evidence="5">
    <location>
        <begin position="457"/>
        <end position="472"/>
    </location>
</feature>
<evidence type="ECO:0000313" key="9">
    <source>
        <dbReference type="Proteomes" id="UP001408789"/>
    </source>
</evidence>
<feature type="domain" description="Integrase catalytic" evidence="7">
    <location>
        <begin position="671"/>
        <end position="849"/>
    </location>
</feature>
<keyword evidence="2" id="KW-0378">Hydrolase</keyword>